<organism evidence="2 3">
    <name type="scientific">Oidiodendron maius (strain Zn)</name>
    <dbReference type="NCBI Taxonomy" id="913774"/>
    <lineage>
        <taxon>Eukaryota</taxon>
        <taxon>Fungi</taxon>
        <taxon>Dikarya</taxon>
        <taxon>Ascomycota</taxon>
        <taxon>Pezizomycotina</taxon>
        <taxon>Leotiomycetes</taxon>
        <taxon>Leotiomycetes incertae sedis</taxon>
        <taxon>Myxotrichaceae</taxon>
        <taxon>Oidiodendron</taxon>
    </lineage>
</organism>
<reference evidence="2 3" key="1">
    <citation type="submission" date="2014-04" db="EMBL/GenBank/DDBJ databases">
        <authorList>
            <consortium name="DOE Joint Genome Institute"/>
            <person name="Kuo A."/>
            <person name="Martino E."/>
            <person name="Perotto S."/>
            <person name="Kohler A."/>
            <person name="Nagy L.G."/>
            <person name="Floudas D."/>
            <person name="Copeland A."/>
            <person name="Barry K.W."/>
            <person name="Cichocki N."/>
            <person name="Veneault-Fourrey C."/>
            <person name="LaButti K."/>
            <person name="Lindquist E.A."/>
            <person name="Lipzen A."/>
            <person name="Lundell T."/>
            <person name="Morin E."/>
            <person name="Murat C."/>
            <person name="Sun H."/>
            <person name="Tunlid A."/>
            <person name="Henrissat B."/>
            <person name="Grigoriev I.V."/>
            <person name="Hibbett D.S."/>
            <person name="Martin F."/>
            <person name="Nordberg H.P."/>
            <person name="Cantor M.N."/>
            <person name="Hua S.X."/>
        </authorList>
    </citation>
    <scope>NUCLEOTIDE SEQUENCE [LARGE SCALE GENOMIC DNA]</scope>
    <source>
        <strain evidence="2 3">Zn</strain>
    </source>
</reference>
<protein>
    <submittedName>
        <fullName evidence="2">Uncharacterized protein</fullName>
    </submittedName>
</protein>
<accession>A0A0C3HTX3</accession>
<keyword evidence="3" id="KW-1185">Reference proteome</keyword>
<sequence length="233" mass="25664">MCTGRSCVHVSKGEEPSAKKAVGQNSRVCARVSQVSSAICGLMLCQQMRVPRTRLKREELQGLFDWVAPGHDQEHLLQVNPRAAHKRPDEKSRRASQRSQPLIVTSVKRGLAEGVGGTLRSRWSLHNAQEAVGRETSVQDDCHITHREAASRRQRNDWQRIPGKVKPATCRLQPAATKTVKELGGTVDPTSRSWSRPRAGPAPSPVRETLSICVALAGTDRRGLCRIAAHSHE</sequence>
<dbReference type="AlphaFoldDB" id="A0A0C3HTX3"/>
<dbReference type="Proteomes" id="UP000054321">
    <property type="component" value="Unassembled WGS sequence"/>
</dbReference>
<gene>
    <name evidence="2" type="ORF">OIDMADRAFT_24064</name>
</gene>
<evidence type="ECO:0000313" key="2">
    <source>
        <dbReference type="EMBL" id="KIN05682.1"/>
    </source>
</evidence>
<dbReference type="HOGENOM" id="CLU_1190212_0_0_1"/>
<evidence type="ECO:0000313" key="3">
    <source>
        <dbReference type="Proteomes" id="UP000054321"/>
    </source>
</evidence>
<dbReference type="InParanoid" id="A0A0C3HTX3"/>
<feature type="region of interest" description="Disordered" evidence="1">
    <location>
        <begin position="184"/>
        <end position="205"/>
    </location>
</feature>
<name>A0A0C3HTX3_OIDMZ</name>
<reference evidence="3" key="2">
    <citation type="submission" date="2015-01" db="EMBL/GenBank/DDBJ databases">
        <title>Evolutionary Origins and Diversification of the Mycorrhizal Mutualists.</title>
        <authorList>
            <consortium name="DOE Joint Genome Institute"/>
            <consortium name="Mycorrhizal Genomics Consortium"/>
            <person name="Kohler A."/>
            <person name="Kuo A."/>
            <person name="Nagy L.G."/>
            <person name="Floudas D."/>
            <person name="Copeland A."/>
            <person name="Barry K.W."/>
            <person name="Cichocki N."/>
            <person name="Veneault-Fourrey C."/>
            <person name="LaButti K."/>
            <person name="Lindquist E.A."/>
            <person name="Lipzen A."/>
            <person name="Lundell T."/>
            <person name="Morin E."/>
            <person name="Murat C."/>
            <person name="Riley R."/>
            <person name="Ohm R."/>
            <person name="Sun H."/>
            <person name="Tunlid A."/>
            <person name="Henrissat B."/>
            <person name="Grigoriev I.V."/>
            <person name="Hibbett D.S."/>
            <person name="Martin F."/>
        </authorList>
    </citation>
    <scope>NUCLEOTIDE SEQUENCE [LARGE SCALE GENOMIC DNA]</scope>
    <source>
        <strain evidence="3">Zn</strain>
    </source>
</reference>
<evidence type="ECO:0000256" key="1">
    <source>
        <dbReference type="SAM" id="MobiDB-lite"/>
    </source>
</evidence>
<dbReference type="EMBL" id="KN832871">
    <property type="protein sequence ID" value="KIN05682.1"/>
    <property type="molecule type" value="Genomic_DNA"/>
</dbReference>
<feature type="region of interest" description="Disordered" evidence="1">
    <location>
        <begin position="80"/>
        <end position="100"/>
    </location>
</feature>
<proteinExistence type="predicted"/>